<dbReference type="AlphaFoldDB" id="A0A2P2PGB6"/>
<organism evidence="1">
    <name type="scientific">Rhizophora mucronata</name>
    <name type="common">Asiatic mangrove</name>
    <dbReference type="NCBI Taxonomy" id="61149"/>
    <lineage>
        <taxon>Eukaryota</taxon>
        <taxon>Viridiplantae</taxon>
        <taxon>Streptophyta</taxon>
        <taxon>Embryophyta</taxon>
        <taxon>Tracheophyta</taxon>
        <taxon>Spermatophyta</taxon>
        <taxon>Magnoliopsida</taxon>
        <taxon>eudicotyledons</taxon>
        <taxon>Gunneridae</taxon>
        <taxon>Pentapetalae</taxon>
        <taxon>rosids</taxon>
        <taxon>fabids</taxon>
        <taxon>Malpighiales</taxon>
        <taxon>Rhizophoraceae</taxon>
        <taxon>Rhizophora</taxon>
    </lineage>
</organism>
<accession>A0A2P2PGB6</accession>
<reference evidence="1" key="1">
    <citation type="submission" date="2018-02" db="EMBL/GenBank/DDBJ databases">
        <title>Rhizophora mucronata_Transcriptome.</title>
        <authorList>
            <person name="Meera S.P."/>
            <person name="Sreeshan A."/>
            <person name="Augustine A."/>
        </authorList>
    </citation>
    <scope>NUCLEOTIDE SEQUENCE</scope>
    <source>
        <tissue evidence="1">Leaf</tissue>
    </source>
</reference>
<sequence>MTCESRYANKGVTFKDQMCLNHPLPLCLKIHSFSDGQQLNVINR</sequence>
<evidence type="ECO:0000313" key="1">
    <source>
        <dbReference type="EMBL" id="MBX53786.1"/>
    </source>
</evidence>
<protein>
    <submittedName>
        <fullName evidence="1">Uncharacterized protein</fullName>
    </submittedName>
</protein>
<proteinExistence type="predicted"/>
<dbReference type="EMBL" id="GGEC01073302">
    <property type="protein sequence ID" value="MBX53786.1"/>
    <property type="molecule type" value="Transcribed_RNA"/>
</dbReference>
<name>A0A2P2PGB6_RHIMU</name>